<dbReference type="SUPFAM" id="SSF55811">
    <property type="entry name" value="Nudix"/>
    <property type="match status" value="1"/>
</dbReference>
<feature type="region of interest" description="Disordered" evidence="7">
    <location>
        <begin position="1"/>
        <end position="22"/>
    </location>
</feature>
<evidence type="ECO:0000256" key="2">
    <source>
        <dbReference type="ARBA" id="ARBA00001946"/>
    </source>
</evidence>
<evidence type="ECO:0000313" key="9">
    <source>
        <dbReference type="EMBL" id="KAK4223446.1"/>
    </source>
</evidence>
<dbReference type="AlphaFoldDB" id="A0AAN7BHA4"/>
<sequence>MAPSKPATTTIKPKPGAPAIPRPSSSVILLSPTNQVLLLKRVQTSSSFASAHVFPGGNLDPKHDGEIADPSQYHRDGLPYRMAAIRETFEETGILLAFDKAGNLLKADDEARREVHSGKKKFLGLVDELGGKVDLDGLIPFTRWVTPPNMKKRFTTQMYIYLMPLSVKGRIQERAVVPTHDGGLEHTELAFDAISNWLEKAKQGKVVLYPPQFYILSVLEPFFSRNKKNDVEEQRKEFLEFVKRVPTAEGGKETEMIAWEEKVMSPTVVGRKEDGRLIMGLDKPGPELEGTDGGRGGDGWRRIVVRFGKEGPSEVSVEVGGEGREKGKL</sequence>
<dbReference type="InterPro" id="IPR000086">
    <property type="entry name" value="NUDIX_hydrolase_dom"/>
</dbReference>
<dbReference type="PROSITE" id="PS51462">
    <property type="entry name" value="NUDIX"/>
    <property type="match status" value="1"/>
</dbReference>
<comment type="cofactor">
    <cofactor evidence="2">
        <name>Mg(2+)</name>
        <dbReference type="ChEBI" id="CHEBI:18420"/>
    </cofactor>
</comment>
<feature type="compositionally biased region" description="Polar residues" evidence="7">
    <location>
        <begin position="1"/>
        <end position="11"/>
    </location>
</feature>
<evidence type="ECO:0000256" key="1">
    <source>
        <dbReference type="ARBA" id="ARBA00001936"/>
    </source>
</evidence>
<dbReference type="InterPro" id="IPR015797">
    <property type="entry name" value="NUDIX_hydrolase-like_dom_sf"/>
</dbReference>
<name>A0AAN7BHA4_9PEZI</name>
<dbReference type="GO" id="GO:0016818">
    <property type="term" value="F:hydrolase activity, acting on acid anhydrides, in phosphorus-containing anhydrides"/>
    <property type="evidence" value="ECO:0007669"/>
    <property type="project" value="InterPro"/>
</dbReference>
<evidence type="ECO:0000256" key="3">
    <source>
        <dbReference type="ARBA" id="ARBA00022723"/>
    </source>
</evidence>
<dbReference type="PANTHER" id="PTHR12318">
    <property type="entry name" value="TESTOSTERONE-REGULATED PROTEIN RP2"/>
    <property type="match status" value="1"/>
</dbReference>
<reference evidence="9" key="2">
    <citation type="submission" date="2023-05" db="EMBL/GenBank/DDBJ databases">
        <authorList>
            <consortium name="Lawrence Berkeley National Laboratory"/>
            <person name="Steindorff A."/>
            <person name="Hensen N."/>
            <person name="Bonometti L."/>
            <person name="Westerberg I."/>
            <person name="Brannstrom I.O."/>
            <person name="Guillou S."/>
            <person name="Cros-Aarteil S."/>
            <person name="Calhoun S."/>
            <person name="Haridas S."/>
            <person name="Kuo A."/>
            <person name="Mondo S."/>
            <person name="Pangilinan J."/>
            <person name="Riley R."/>
            <person name="Labutti K."/>
            <person name="Andreopoulos B."/>
            <person name="Lipzen A."/>
            <person name="Chen C."/>
            <person name="Yanf M."/>
            <person name="Daum C."/>
            <person name="Ng V."/>
            <person name="Clum A."/>
            <person name="Ohm R."/>
            <person name="Martin F."/>
            <person name="Silar P."/>
            <person name="Natvig D."/>
            <person name="Lalanne C."/>
            <person name="Gautier V."/>
            <person name="Ament-Velasquez S.L."/>
            <person name="Kruys A."/>
            <person name="Hutchinson M.I."/>
            <person name="Powell A.J."/>
            <person name="Barry K."/>
            <person name="Miller A.N."/>
            <person name="Grigoriev I.V."/>
            <person name="Debuchy R."/>
            <person name="Gladieux P."/>
            <person name="Thoren M.H."/>
            <person name="Johannesson H."/>
        </authorList>
    </citation>
    <scope>NUCLEOTIDE SEQUENCE</scope>
    <source>
        <strain evidence="9">CBS 990.96</strain>
    </source>
</reference>
<keyword evidence="3" id="KW-0479">Metal-binding</keyword>
<dbReference type="EMBL" id="MU865426">
    <property type="protein sequence ID" value="KAK4223446.1"/>
    <property type="molecule type" value="Genomic_DNA"/>
</dbReference>
<organism evidence="9 10">
    <name type="scientific">Podospora fimiseda</name>
    <dbReference type="NCBI Taxonomy" id="252190"/>
    <lineage>
        <taxon>Eukaryota</taxon>
        <taxon>Fungi</taxon>
        <taxon>Dikarya</taxon>
        <taxon>Ascomycota</taxon>
        <taxon>Pezizomycotina</taxon>
        <taxon>Sordariomycetes</taxon>
        <taxon>Sordariomycetidae</taxon>
        <taxon>Sordariales</taxon>
        <taxon>Podosporaceae</taxon>
        <taxon>Podospora</taxon>
    </lineage>
</organism>
<protein>
    <recommendedName>
        <fullName evidence="8">Nudix hydrolase domain-containing protein</fullName>
    </recommendedName>
</protein>
<evidence type="ECO:0000256" key="6">
    <source>
        <dbReference type="ARBA" id="ARBA00023211"/>
    </source>
</evidence>
<gene>
    <name evidence="9" type="ORF">QBC38DRAFT_459325</name>
</gene>
<evidence type="ECO:0000256" key="5">
    <source>
        <dbReference type="ARBA" id="ARBA00022842"/>
    </source>
</evidence>
<evidence type="ECO:0000313" key="10">
    <source>
        <dbReference type="Proteomes" id="UP001301958"/>
    </source>
</evidence>
<dbReference type="Gene3D" id="3.90.79.10">
    <property type="entry name" value="Nucleoside Triphosphate Pyrophosphohydrolase"/>
    <property type="match status" value="1"/>
</dbReference>
<dbReference type="InterPro" id="IPR039121">
    <property type="entry name" value="NUDT19"/>
</dbReference>
<evidence type="ECO:0000256" key="7">
    <source>
        <dbReference type="SAM" id="MobiDB-lite"/>
    </source>
</evidence>
<comment type="cofactor">
    <cofactor evidence="1">
        <name>Mn(2+)</name>
        <dbReference type="ChEBI" id="CHEBI:29035"/>
    </cofactor>
</comment>
<evidence type="ECO:0000256" key="4">
    <source>
        <dbReference type="ARBA" id="ARBA00022801"/>
    </source>
</evidence>
<comment type="caution">
    <text evidence="9">The sequence shown here is derived from an EMBL/GenBank/DDBJ whole genome shotgun (WGS) entry which is preliminary data.</text>
</comment>
<dbReference type="Pfam" id="PF00293">
    <property type="entry name" value="NUDIX"/>
    <property type="match status" value="1"/>
</dbReference>
<dbReference type="Proteomes" id="UP001301958">
    <property type="component" value="Unassembled WGS sequence"/>
</dbReference>
<dbReference type="GO" id="GO:0005739">
    <property type="term" value="C:mitochondrion"/>
    <property type="evidence" value="ECO:0007669"/>
    <property type="project" value="TreeGrafter"/>
</dbReference>
<feature type="region of interest" description="Disordered" evidence="7">
    <location>
        <begin position="279"/>
        <end position="299"/>
    </location>
</feature>
<dbReference type="CDD" id="cd18870">
    <property type="entry name" value="NUDIX_AcylCoAdiphos_Nudt19"/>
    <property type="match status" value="1"/>
</dbReference>
<keyword evidence="10" id="KW-1185">Reference proteome</keyword>
<reference evidence="9" key="1">
    <citation type="journal article" date="2023" name="Mol. Phylogenet. Evol.">
        <title>Genome-scale phylogeny and comparative genomics of the fungal order Sordariales.</title>
        <authorList>
            <person name="Hensen N."/>
            <person name="Bonometti L."/>
            <person name="Westerberg I."/>
            <person name="Brannstrom I.O."/>
            <person name="Guillou S."/>
            <person name="Cros-Aarteil S."/>
            <person name="Calhoun S."/>
            <person name="Haridas S."/>
            <person name="Kuo A."/>
            <person name="Mondo S."/>
            <person name="Pangilinan J."/>
            <person name="Riley R."/>
            <person name="LaButti K."/>
            <person name="Andreopoulos B."/>
            <person name="Lipzen A."/>
            <person name="Chen C."/>
            <person name="Yan M."/>
            <person name="Daum C."/>
            <person name="Ng V."/>
            <person name="Clum A."/>
            <person name="Steindorff A."/>
            <person name="Ohm R.A."/>
            <person name="Martin F."/>
            <person name="Silar P."/>
            <person name="Natvig D.O."/>
            <person name="Lalanne C."/>
            <person name="Gautier V."/>
            <person name="Ament-Velasquez S.L."/>
            <person name="Kruys A."/>
            <person name="Hutchinson M.I."/>
            <person name="Powell A.J."/>
            <person name="Barry K."/>
            <person name="Miller A.N."/>
            <person name="Grigoriev I.V."/>
            <person name="Debuchy R."/>
            <person name="Gladieux P."/>
            <person name="Hiltunen Thoren M."/>
            <person name="Johannesson H."/>
        </authorList>
    </citation>
    <scope>NUCLEOTIDE SEQUENCE</scope>
    <source>
        <strain evidence="9">CBS 990.96</strain>
    </source>
</reference>
<proteinExistence type="predicted"/>
<keyword evidence="5" id="KW-0460">Magnesium</keyword>
<dbReference type="PANTHER" id="PTHR12318:SF0">
    <property type="entry name" value="ACYL-COENZYME A DIPHOSPHATASE NUDT19"/>
    <property type="match status" value="1"/>
</dbReference>
<keyword evidence="6" id="KW-0464">Manganese</keyword>
<accession>A0AAN7BHA4</accession>
<feature type="domain" description="Nudix hydrolase" evidence="8">
    <location>
        <begin position="20"/>
        <end position="169"/>
    </location>
</feature>
<dbReference type="GO" id="GO:0046872">
    <property type="term" value="F:metal ion binding"/>
    <property type="evidence" value="ECO:0007669"/>
    <property type="project" value="UniProtKB-KW"/>
</dbReference>
<evidence type="ECO:0000259" key="8">
    <source>
        <dbReference type="PROSITE" id="PS51462"/>
    </source>
</evidence>
<keyword evidence="4" id="KW-0378">Hydrolase</keyword>